<feature type="compositionally biased region" description="Low complexity" evidence="1">
    <location>
        <begin position="154"/>
        <end position="175"/>
    </location>
</feature>
<dbReference type="RefSeq" id="WP_328015728.1">
    <property type="nucleotide sequence ID" value="NZ_JARTFS010000016.1"/>
</dbReference>
<evidence type="ECO:0000313" key="3">
    <source>
        <dbReference type="Proteomes" id="UP001342826"/>
    </source>
</evidence>
<keyword evidence="3" id="KW-1185">Reference proteome</keyword>
<evidence type="ECO:0000256" key="1">
    <source>
        <dbReference type="SAM" id="MobiDB-lite"/>
    </source>
</evidence>
<proteinExistence type="predicted"/>
<reference evidence="2 3" key="1">
    <citation type="submission" date="2023-03" db="EMBL/GenBank/DDBJ databases">
        <title>Bacillus Genome Sequencing.</title>
        <authorList>
            <person name="Dunlap C."/>
        </authorList>
    </citation>
    <scope>NUCLEOTIDE SEQUENCE [LARGE SCALE GENOMIC DNA]</scope>
    <source>
        <strain evidence="2 3">NRS-1717</strain>
    </source>
</reference>
<feature type="compositionally biased region" description="Polar residues" evidence="1">
    <location>
        <begin position="182"/>
        <end position="220"/>
    </location>
</feature>
<dbReference type="Proteomes" id="UP001342826">
    <property type="component" value="Unassembled WGS sequence"/>
</dbReference>
<organism evidence="2 3">
    <name type="scientific">Metabacillus fastidiosus</name>
    <dbReference type="NCBI Taxonomy" id="1458"/>
    <lineage>
        <taxon>Bacteria</taxon>
        <taxon>Bacillati</taxon>
        <taxon>Bacillota</taxon>
        <taxon>Bacilli</taxon>
        <taxon>Bacillales</taxon>
        <taxon>Bacillaceae</taxon>
        <taxon>Metabacillus</taxon>
    </lineage>
</organism>
<evidence type="ECO:0000313" key="2">
    <source>
        <dbReference type="EMBL" id="MED4403349.1"/>
    </source>
</evidence>
<feature type="compositionally biased region" description="Polar residues" evidence="1">
    <location>
        <begin position="132"/>
        <end position="141"/>
    </location>
</feature>
<sequence length="240" mass="25247">MNTLTKGALKMALAGSVTFAVTNALLADQFSKPLTLGNAAIRQSEKMVKDQVPIIDVKEDQTRLPHDISVIQLASEDTNKNDRTIPVIQQDIKKVSKTPVLNTASTEKTTPVVKVVSTTNVKAPVKKAASTPIRTNTTNTAKPADVKTVPKNSTKAPVTTAAPKPAGTGTTNTAKPADKTTVPGNSTEAPSKQTPSTPAGNKVTSTDKTTKANHGQQVSQAAKEKAASNRDKKENNGKEM</sequence>
<protein>
    <submittedName>
        <fullName evidence="2">Uncharacterized protein</fullName>
    </submittedName>
</protein>
<dbReference type="EMBL" id="JARTFS010000016">
    <property type="protein sequence ID" value="MED4403349.1"/>
    <property type="molecule type" value="Genomic_DNA"/>
</dbReference>
<feature type="region of interest" description="Disordered" evidence="1">
    <location>
        <begin position="123"/>
        <end position="240"/>
    </location>
</feature>
<name>A0ABU6P1X4_9BACI</name>
<accession>A0ABU6P1X4</accession>
<gene>
    <name evidence="2" type="ORF">P9271_18750</name>
</gene>
<comment type="caution">
    <text evidence="2">The sequence shown here is derived from an EMBL/GenBank/DDBJ whole genome shotgun (WGS) entry which is preliminary data.</text>
</comment>
<feature type="compositionally biased region" description="Basic and acidic residues" evidence="1">
    <location>
        <begin position="222"/>
        <end position="240"/>
    </location>
</feature>